<name>A0A6P3XB50_DINQU</name>
<dbReference type="OrthoDB" id="7695409at2759"/>
<dbReference type="CDD" id="cd19941">
    <property type="entry name" value="TIL"/>
    <property type="match status" value="1"/>
</dbReference>
<evidence type="ECO:0000256" key="2">
    <source>
        <dbReference type="ARBA" id="ARBA00022690"/>
    </source>
</evidence>
<keyword evidence="2" id="KW-0646">Protease inhibitor</keyword>
<sequence>MSRAVALLFLIVAVVTISAHPQGLKRDCGENEVFTNCGTSCPPTCQNPQPYACTLACVIGCECAQGYVRNAQNRCVLTHNC</sequence>
<keyword evidence="7" id="KW-1185">Reference proteome</keyword>
<dbReference type="Proteomes" id="UP000515204">
    <property type="component" value="Unplaced"/>
</dbReference>
<dbReference type="SUPFAM" id="SSF57567">
    <property type="entry name" value="Serine protease inhibitors"/>
    <property type="match status" value="1"/>
</dbReference>
<feature type="domain" description="TIL" evidence="6">
    <location>
        <begin position="28"/>
        <end position="81"/>
    </location>
</feature>
<dbReference type="RefSeq" id="XP_014475488.1">
    <property type="nucleotide sequence ID" value="XM_014620002.1"/>
</dbReference>
<evidence type="ECO:0000256" key="1">
    <source>
        <dbReference type="ARBA" id="ARBA00007611"/>
    </source>
</evidence>
<dbReference type="AlphaFoldDB" id="A0A6P3XB50"/>
<accession>A0A6P3XB50</accession>
<dbReference type="PANTHER" id="PTHR23259">
    <property type="entry name" value="RIDDLE"/>
    <property type="match status" value="1"/>
</dbReference>
<dbReference type="GeneID" id="106744880"/>
<keyword evidence="3" id="KW-0722">Serine protease inhibitor</keyword>
<evidence type="ECO:0000256" key="3">
    <source>
        <dbReference type="ARBA" id="ARBA00022900"/>
    </source>
</evidence>
<organism evidence="7 8">
    <name type="scientific">Dinoponera quadriceps</name>
    <name type="common">South American ant</name>
    <dbReference type="NCBI Taxonomy" id="609295"/>
    <lineage>
        <taxon>Eukaryota</taxon>
        <taxon>Metazoa</taxon>
        <taxon>Ecdysozoa</taxon>
        <taxon>Arthropoda</taxon>
        <taxon>Hexapoda</taxon>
        <taxon>Insecta</taxon>
        <taxon>Pterygota</taxon>
        <taxon>Neoptera</taxon>
        <taxon>Endopterygota</taxon>
        <taxon>Hymenoptera</taxon>
        <taxon>Apocrita</taxon>
        <taxon>Aculeata</taxon>
        <taxon>Formicoidea</taxon>
        <taxon>Formicidae</taxon>
        <taxon>Ponerinae</taxon>
        <taxon>Ponerini</taxon>
        <taxon>Dinoponera</taxon>
    </lineage>
</organism>
<dbReference type="InterPro" id="IPR051368">
    <property type="entry name" value="SerProtInhib-TIL_Domain"/>
</dbReference>
<feature type="signal peptide" evidence="5">
    <location>
        <begin position="1"/>
        <end position="19"/>
    </location>
</feature>
<evidence type="ECO:0000256" key="5">
    <source>
        <dbReference type="SAM" id="SignalP"/>
    </source>
</evidence>
<dbReference type="InterPro" id="IPR036084">
    <property type="entry name" value="Ser_inhib-like_sf"/>
</dbReference>
<evidence type="ECO:0000256" key="4">
    <source>
        <dbReference type="ARBA" id="ARBA00023157"/>
    </source>
</evidence>
<dbReference type="Gene3D" id="2.10.25.10">
    <property type="entry name" value="Laminin"/>
    <property type="match status" value="1"/>
</dbReference>
<keyword evidence="5" id="KW-0732">Signal</keyword>
<evidence type="ECO:0000313" key="7">
    <source>
        <dbReference type="Proteomes" id="UP000515204"/>
    </source>
</evidence>
<comment type="similarity">
    <text evidence="1">Belongs to the serine protease inhibitor-like (TIL domain-containing) family.</text>
</comment>
<evidence type="ECO:0000259" key="6">
    <source>
        <dbReference type="Pfam" id="PF01826"/>
    </source>
</evidence>
<feature type="chain" id="PRO_5027886228" evidence="5">
    <location>
        <begin position="20"/>
        <end position="81"/>
    </location>
</feature>
<evidence type="ECO:0000313" key="8">
    <source>
        <dbReference type="RefSeq" id="XP_014475488.1"/>
    </source>
</evidence>
<dbReference type="PANTHER" id="PTHR23259:SF70">
    <property type="entry name" value="ACCESSORY GLAND PROTEIN ACP62F-RELATED"/>
    <property type="match status" value="1"/>
</dbReference>
<dbReference type="GO" id="GO:0004867">
    <property type="term" value="F:serine-type endopeptidase inhibitor activity"/>
    <property type="evidence" value="ECO:0007669"/>
    <property type="project" value="UniProtKB-KW"/>
</dbReference>
<reference evidence="8" key="1">
    <citation type="submission" date="2025-08" db="UniProtKB">
        <authorList>
            <consortium name="RefSeq"/>
        </authorList>
    </citation>
    <scope>IDENTIFICATION</scope>
</reference>
<gene>
    <name evidence="8" type="primary">LOC106744880</name>
</gene>
<dbReference type="FunFam" id="2.10.25.10:FF:000055">
    <property type="entry name" value="alpha-tectorin isoform X1"/>
    <property type="match status" value="1"/>
</dbReference>
<keyword evidence="4" id="KW-1015">Disulfide bond</keyword>
<proteinExistence type="inferred from homology"/>
<dbReference type="Pfam" id="PF01826">
    <property type="entry name" value="TIL"/>
    <property type="match status" value="1"/>
</dbReference>
<dbReference type="InterPro" id="IPR002919">
    <property type="entry name" value="TIL_dom"/>
</dbReference>
<protein>
    <submittedName>
        <fullName evidence="8">Chymotrypsin inhibitor-like isoform X2</fullName>
    </submittedName>
</protein>